<dbReference type="Gene3D" id="1.10.287.470">
    <property type="entry name" value="Helix hairpin bin"/>
    <property type="match status" value="1"/>
</dbReference>
<gene>
    <name evidence="4" type="ORF">C6568_00985</name>
</gene>
<evidence type="ECO:0000256" key="2">
    <source>
        <dbReference type="SAM" id="SignalP"/>
    </source>
</evidence>
<dbReference type="KEGG" id="mela:C6568_00985"/>
<dbReference type="RefSeq" id="WP_106682474.1">
    <property type="nucleotide sequence ID" value="NZ_CP027667.1"/>
</dbReference>
<sequence>MGLALAAASCVLSGVTALPAHGQGLDYALVQAHGDVMLHGADGVVEAVRDTTVSAQVPGAVVQLLVRVGDQVRAGQELLRLDAQAARQTAAASAAQVDAARTQAQLADSELARQRQLFARQYISQAGLERAQAQAQAAHAQVRAVQAQSGAAAAQTGLHVVRAPYSGVVSEVHVALGDMATPGRPLARLYDPAALRVSATVPQALQLADGPAQLEVPSLGAGRMSVPAQGLQRLPTVDRATHTAQLRVALPADLAGAAPGMFARLWLPVARPAQGAASAPAALTVPASAVLRRGELTAVYVLDEEGRPRLRQVRLGDAPGGRADASARVPVLAGLRSGERVALDPQAAAQVR</sequence>
<dbReference type="PANTHER" id="PTHR30469">
    <property type="entry name" value="MULTIDRUG RESISTANCE PROTEIN MDTA"/>
    <property type="match status" value="1"/>
</dbReference>
<reference evidence="4 5" key="1">
    <citation type="submission" date="2018-03" db="EMBL/GenBank/DDBJ databases">
        <title>Genome sequencing of Melaminivora sp.</title>
        <authorList>
            <person name="Kim S.-J."/>
            <person name="Heo J."/>
            <person name="Ahn J.-H."/>
            <person name="Kwon S.-W."/>
        </authorList>
    </citation>
    <scope>NUCLEOTIDE SEQUENCE [LARGE SCALE GENOMIC DNA]</scope>
    <source>
        <strain evidence="4 5">SC2-9</strain>
    </source>
</reference>
<feature type="signal peptide" evidence="2">
    <location>
        <begin position="1"/>
        <end position="22"/>
    </location>
</feature>
<evidence type="ECO:0000256" key="1">
    <source>
        <dbReference type="ARBA" id="ARBA00009477"/>
    </source>
</evidence>
<evidence type="ECO:0000313" key="4">
    <source>
        <dbReference type="EMBL" id="AVO47991.1"/>
    </source>
</evidence>
<dbReference type="GO" id="GO:0015562">
    <property type="term" value="F:efflux transmembrane transporter activity"/>
    <property type="evidence" value="ECO:0007669"/>
    <property type="project" value="TreeGrafter"/>
</dbReference>
<keyword evidence="2" id="KW-0732">Signal</keyword>
<feature type="domain" description="Multidrug resistance protein MdtA-like barrel-sandwich hybrid" evidence="3">
    <location>
        <begin position="51"/>
        <end position="186"/>
    </location>
</feature>
<accession>A0A2R3Q899</accession>
<keyword evidence="5" id="KW-1185">Reference proteome</keyword>
<dbReference type="Gene3D" id="2.40.30.170">
    <property type="match status" value="1"/>
</dbReference>
<protein>
    <submittedName>
        <fullName evidence="4">Efflux RND transporter periplasmic adaptor subunit</fullName>
    </submittedName>
</protein>
<dbReference type="GO" id="GO:1990281">
    <property type="term" value="C:efflux pump complex"/>
    <property type="evidence" value="ECO:0007669"/>
    <property type="project" value="TreeGrafter"/>
</dbReference>
<organism evidence="4 5">
    <name type="scientific">Melaminivora suipulveris</name>
    <dbReference type="NCBI Taxonomy" id="2109913"/>
    <lineage>
        <taxon>Bacteria</taxon>
        <taxon>Pseudomonadati</taxon>
        <taxon>Pseudomonadota</taxon>
        <taxon>Betaproteobacteria</taxon>
        <taxon>Burkholderiales</taxon>
        <taxon>Comamonadaceae</taxon>
        <taxon>Melaminivora</taxon>
    </lineage>
</organism>
<dbReference type="SUPFAM" id="SSF111369">
    <property type="entry name" value="HlyD-like secretion proteins"/>
    <property type="match status" value="1"/>
</dbReference>
<dbReference type="AlphaFoldDB" id="A0A2R3Q899"/>
<dbReference type="InterPro" id="IPR058625">
    <property type="entry name" value="MdtA-like_BSH"/>
</dbReference>
<dbReference type="OrthoDB" id="9806939at2"/>
<comment type="similarity">
    <text evidence="1">Belongs to the membrane fusion protein (MFP) (TC 8.A.1) family.</text>
</comment>
<dbReference type="InterPro" id="IPR006143">
    <property type="entry name" value="RND_pump_MFP"/>
</dbReference>
<evidence type="ECO:0000259" key="3">
    <source>
        <dbReference type="Pfam" id="PF25917"/>
    </source>
</evidence>
<dbReference type="Gene3D" id="2.40.50.100">
    <property type="match status" value="1"/>
</dbReference>
<evidence type="ECO:0000313" key="5">
    <source>
        <dbReference type="Proteomes" id="UP000237925"/>
    </source>
</evidence>
<dbReference type="Gene3D" id="2.40.420.20">
    <property type="match status" value="1"/>
</dbReference>
<dbReference type="PANTHER" id="PTHR30469:SF18">
    <property type="entry name" value="RESISTANCE-NODULATION-CELL DIVISION (RND) EFFLUX MEMBRANE FUSION PROTEIN-RELATED"/>
    <property type="match status" value="1"/>
</dbReference>
<dbReference type="NCBIfam" id="TIGR01730">
    <property type="entry name" value="RND_mfp"/>
    <property type="match status" value="1"/>
</dbReference>
<feature type="chain" id="PRO_5015301972" evidence="2">
    <location>
        <begin position="23"/>
        <end position="352"/>
    </location>
</feature>
<dbReference type="Proteomes" id="UP000237925">
    <property type="component" value="Chromosome"/>
</dbReference>
<dbReference type="EMBL" id="CP027667">
    <property type="protein sequence ID" value="AVO47991.1"/>
    <property type="molecule type" value="Genomic_DNA"/>
</dbReference>
<proteinExistence type="inferred from homology"/>
<name>A0A2R3Q899_9BURK</name>
<dbReference type="Pfam" id="PF25917">
    <property type="entry name" value="BSH_RND"/>
    <property type="match status" value="1"/>
</dbReference>